<protein>
    <submittedName>
        <fullName evidence="4">Alpha/beta hydrolase fold protein</fullName>
    </submittedName>
</protein>
<gene>
    <name evidence="4" type="ORF">ThidrDRAFT_0326</name>
</gene>
<dbReference type="Pfam" id="PF12146">
    <property type="entry name" value="Hydrolase_4"/>
    <property type="match status" value="1"/>
</dbReference>
<dbReference type="Gene3D" id="3.40.50.1820">
    <property type="entry name" value="alpha/beta hydrolase"/>
    <property type="match status" value="1"/>
</dbReference>
<dbReference type="PANTHER" id="PTHR22946:SF9">
    <property type="entry name" value="POLYKETIDE TRANSFERASE AF380"/>
    <property type="match status" value="1"/>
</dbReference>
<evidence type="ECO:0000313" key="4">
    <source>
        <dbReference type="EMBL" id="EGV33637.1"/>
    </source>
</evidence>
<accession>G2DWD7</accession>
<keyword evidence="1 4" id="KW-0378">Hydrolase</keyword>
<dbReference type="InterPro" id="IPR022742">
    <property type="entry name" value="Hydrolase_4"/>
</dbReference>
<evidence type="ECO:0000313" key="5">
    <source>
        <dbReference type="Proteomes" id="UP000004200"/>
    </source>
</evidence>
<evidence type="ECO:0000256" key="2">
    <source>
        <dbReference type="SAM" id="MobiDB-lite"/>
    </source>
</evidence>
<feature type="region of interest" description="Disordered" evidence="2">
    <location>
        <begin position="290"/>
        <end position="324"/>
    </location>
</feature>
<comment type="caution">
    <text evidence="4">The sequence shown here is derived from an EMBL/GenBank/DDBJ whole genome shotgun (WGS) entry which is preliminary data.</text>
</comment>
<dbReference type="EMBL" id="AFWT01000002">
    <property type="protein sequence ID" value="EGV33637.1"/>
    <property type="molecule type" value="Genomic_DNA"/>
</dbReference>
<feature type="compositionally biased region" description="Polar residues" evidence="2">
    <location>
        <begin position="306"/>
        <end position="324"/>
    </location>
</feature>
<sequence length="324" mass="35632">MNLLILCTFLAAGIALAPVLIQRAYRAPRIPEQGTPADRDLPYREARIETRQGKQLFAWLIPADQNAEPAPTVIILHGWGGNAEQMLPFAVPLHRAGFAVLLFDARNHGRSDPDGLSSLPRFAEDLEDALDWVARCPEVDPQRLAVLGHSVGAGAVLLTASRRPRLAAAISIAAFAHPEQLMERHLRSKHIPRPIVWLVLRFIEYRIQARFDDIAPCQTIRRAQCPVLLVHGEDDARVPFEEANQIHANRQDDRVELLPIPDAGHESIDAIDLHADALVTFLSRHIVTDQPRSSADTSPFDAPESASCSPATSPADSEIVSSTC</sequence>
<dbReference type="GO" id="GO:0052689">
    <property type="term" value="F:carboxylic ester hydrolase activity"/>
    <property type="evidence" value="ECO:0007669"/>
    <property type="project" value="UniProtKB-ARBA"/>
</dbReference>
<dbReference type="SUPFAM" id="SSF53474">
    <property type="entry name" value="alpha/beta-Hydrolases"/>
    <property type="match status" value="1"/>
</dbReference>
<dbReference type="Proteomes" id="UP000004200">
    <property type="component" value="Unassembled WGS sequence"/>
</dbReference>
<feature type="domain" description="Serine aminopeptidase S33" evidence="3">
    <location>
        <begin position="68"/>
        <end position="188"/>
    </location>
</feature>
<dbReference type="STRING" id="765913.ThidrDRAFT_0326"/>
<name>G2DWD7_9GAMM</name>
<keyword evidence="5" id="KW-1185">Reference proteome</keyword>
<proteinExistence type="predicted"/>
<dbReference type="OrthoDB" id="4269629at2"/>
<evidence type="ECO:0000259" key="3">
    <source>
        <dbReference type="Pfam" id="PF12146"/>
    </source>
</evidence>
<dbReference type="InterPro" id="IPR050261">
    <property type="entry name" value="FrsA_esterase"/>
</dbReference>
<dbReference type="InterPro" id="IPR029058">
    <property type="entry name" value="AB_hydrolase_fold"/>
</dbReference>
<dbReference type="eggNOG" id="COG1073">
    <property type="taxonomic scope" value="Bacteria"/>
</dbReference>
<organism evidence="4 5">
    <name type="scientific">Thiorhodococcus drewsii AZ1</name>
    <dbReference type="NCBI Taxonomy" id="765913"/>
    <lineage>
        <taxon>Bacteria</taxon>
        <taxon>Pseudomonadati</taxon>
        <taxon>Pseudomonadota</taxon>
        <taxon>Gammaproteobacteria</taxon>
        <taxon>Chromatiales</taxon>
        <taxon>Chromatiaceae</taxon>
        <taxon>Thiorhodococcus</taxon>
    </lineage>
</organism>
<reference evidence="4 5" key="1">
    <citation type="submission" date="2011-06" db="EMBL/GenBank/DDBJ databases">
        <title>The draft genome of Thiorhodococcus drewsii AZ1.</title>
        <authorList>
            <consortium name="US DOE Joint Genome Institute (JGI-PGF)"/>
            <person name="Lucas S."/>
            <person name="Han J."/>
            <person name="Lapidus A."/>
            <person name="Cheng J.-F."/>
            <person name="Goodwin L."/>
            <person name="Pitluck S."/>
            <person name="Peters L."/>
            <person name="Land M.L."/>
            <person name="Hauser L."/>
            <person name="Vogl K."/>
            <person name="Liu Z."/>
            <person name="Imhoff J."/>
            <person name="Thiel V."/>
            <person name="Frigaard N.-U."/>
            <person name="Bryant D.A."/>
            <person name="Woyke T.J."/>
        </authorList>
    </citation>
    <scope>NUCLEOTIDE SEQUENCE [LARGE SCALE GENOMIC DNA]</scope>
    <source>
        <strain evidence="4 5">AZ1</strain>
    </source>
</reference>
<dbReference type="AlphaFoldDB" id="G2DWD7"/>
<dbReference type="PANTHER" id="PTHR22946">
    <property type="entry name" value="DIENELACTONE HYDROLASE DOMAIN-CONTAINING PROTEIN-RELATED"/>
    <property type="match status" value="1"/>
</dbReference>
<evidence type="ECO:0000256" key="1">
    <source>
        <dbReference type="ARBA" id="ARBA00022801"/>
    </source>
</evidence>